<dbReference type="AlphaFoldDB" id="X1CZX8"/>
<sequence>MASMGLQLHQAANEPKEFIEIFGSHNDGFLVSGETYKNAWTNWLKFLQEYESRVGRAS</sequence>
<accession>X1CZX8</accession>
<gene>
    <name evidence="1" type="ORF">S01H4_23045</name>
</gene>
<dbReference type="EMBL" id="BART01010642">
    <property type="protein sequence ID" value="GAG89786.1"/>
    <property type="molecule type" value="Genomic_DNA"/>
</dbReference>
<name>X1CZX8_9ZZZZ</name>
<evidence type="ECO:0000313" key="1">
    <source>
        <dbReference type="EMBL" id="GAG89786.1"/>
    </source>
</evidence>
<comment type="caution">
    <text evidence="1">The sequence shown here is derived from an EMBL/GenBank/DDBJ whole genome shotgun (WGS) entry which is preliminary data.</text>
</comment>
<protein>
    <submittedName>
        <fullName evidence="1">Uncharacterized protein</fullName>
    </submittedName>
</protein>
<proteinExistence type="predicted"/>
<reference evidence="1" key="1">
    <citation type="journal article" date="2014" name="Front. Microbiol.">
        <title>High frequency of phylogenetically diverse reductive dehalogenase-homologous genes in deep subseafloor sedimentary metagenomes.</title>
        <authorList>
            <person name="Kawai M."/>
            <person name="Futagami T."/>
            <person name="Toyoda A."/>
            <person name="Takaki Y."/>
            <person name="Nishi S."/>
            <person name="Hori S."/>
            <person name="Arai W."/>
            <person name="Tsubouchi T."/>
            <person name="Morono Y."/>
            <person name="Uchiyama I."/>
            <person name="Ito T."/>
            <person name="Fujiyama A."/>
            <person name="Inagaki F."/>
            <person name="Takami H."/>
        </authorList>
    </citation>
    <scope>NUCLEOTIDE SEQUENCE</scope>
    <source>
        <strain evidence="1">Expedition CK06-06</strain>
    </source>
</reference>
<organism evidence="1">
    <name type="scientific">marine sediment metagenome</name>
    <dbReference type="NCBI Taxonomy" id="412755"/>
    <lineage>
        <taxon>unclassified sequences</taxon>
        <taxon>metagenomes</taxon>
        <taxon>ecological metagenomes</taxon>
    </lineage>
</organism>